<evidence type="ECO:0000313" key="6">
    <source>
        <dbReference type="Proteomes" id="UP000245368"/>
    </source>
</evidence>
<dbReference type="PRINTS" id="PR00035">
    <property type="entry name" value="HTHGNTR"/>
</dbReference>
<dbReference type="PROSITE" id="PS50949">
    <property type="entry name" value="HTH_GNTR"/>
    <property type="match status" value="1"/>
</dbReference>
<evidence type="ECO:0000313" key="5">
    <source>
        <dbReference type="EMBL" id="AWN24241.1"/>
    </source>
</evidence>
<reference evidence="5 6" key="1">
    <citation type="submission" date="2018-05" db="EMBL/GenBank/DDBJ databases">
        <title>Complete Genome Sequence of Deinococcus sp. strain 17bor-2.</title>
        <authorList>
            <person name="Srinivasan S."/>
        </authorList>
    </citation>
    <scope>NUCLEOTIDE SEQUENCE [LARGE SCALE GENOMIC DNA]</scope>
    <source>
        <strain evidence="5 6">17bor-2</strain>
    </source>
</reference>
<organism evidence="5 6">
    <name type="scientific">Deinococcus irradiatisoli</name>
    <dbReference type="NCBI Taxonomy" id="2202254"/>
    <lineage>
        <taxon>Bacteria</taxon>
        <taxon>Thermotogati</taxon>
        <taxon>Deinococcota</taxon>
        <taxon>Deinococci</taxon>
        <taxon>Deinococcales</taxon>
        <taxon>Deinococcaceae</taxon>
        <taxon>Deinococcus</taxon>
    </lineage>
</organism>
<dbReference type="GO" id="GO:0003677">
    <property type="term" value="F:DNA binding"/>
    <property type="evidence" value="ECO:0007669"/>
    <property type="project" value="UniProtKB-KW"/>
</dbReference>
<dbReference type="OrthoDB" id="9799482at2"/>
<protein>
    <submittedName>
        <fullName evidence="5">FadR family transcriptional regulator</fullName>
    </submittedName>
</protein>
<dbReference type="InterPro" id="IPR036388">
    <property type="entry name" value="WH-like_DNA-bd_sf"/>
</dbReference>
<dbReference type="AlphaFoldDB" id="A0A2Z3JL18"/>
<dbReference type="SMART" id="SM00895">
    <property type="entry name" value="FCD"/>
    <property type="match status" value="1"/>
</dbReference>
<sequence>MTASPIKRQKLTDSVVAELLSLIVRGGFEPGQRLPPERQLAEEMGVSRSSLRDAVARLEVLGHLAVRQGDGIFVRQPSAANLCLPFTGLLTRLPQSARDLLEFRQLIEPGVAALAAERATPESVQLLLGGLEQQRRTAGRGIKLTEEDLQFHALIAQMAGNEVLTLILGTLQHLLHSLRDHDLPGDQPQLTIEQHTEIAQAIAAGSPETARQAMSRHLESVIFTASQTLAAAAVVPALPSHAKGDTHA</sequence>
<dbReference type="InterPro" id="IPR000524">
    <property type="entry name" value="Tscrpt_reg_HTH_GntR"/>
</dbReference>
<evidence type="ECO:0000256" key="2">
    <source>
        <dbReference type="ARBA" id="ARBA00023125"/>
    </source>
</evidence>
<dbReference type="Pfam" id="PF07729">
    <property type="entry name" value="FCD"/>
    <property type="match status" value="1"/>
</dbReference>
<keyword evidence="1" id="KW-0805">Transcription regulation</keyword>
<keyword evidence="3" id="KW-0804">Transcription</keyword>
<dbReference type="Gene3D" id="1.10.10.10">
    <property type="entry name" value="Winged helix-like DNA-binding domain superfamily/Winged helix DNA-binding domain"/>
    <property type="match status" value="1"/>
</dbReference>
<evidence type="ECO:0000256" key="1">
    <source>
        <dbReference type="ARBA" id="ARBA00023015"/>
    </source>
</evidence>
<dbReference type="GO" id="GO:0003700">
    <property type="term" value="F:DNA-binding transcription factor activity"/>
    <property type="evidence" value="ECO:0007669"/>
    <property type="project" value="InterPro"/>
</dbReference>
<keyword evidence="2" id="KW-0238">DNA-binding</keyword>
<dbReference type="InterPro" id="IPR011711">
    <property type="entry name" value="GntR_C"/>
</dbReference>
<evidence type="ECO:0000256" key="3">
    <source>
        <dbReference type="ARBA" id="ARBA00023163"/>
    </source>
</evidence>
<dbReference type="InterPro" id="IPR008920">
    <property type="entry name" value="TF_FadR/GntR_C"/>
</dbReference>
<name>A0A2Z3JL18_9DEIO</name>
<dbReference type="SMART" id="SM00345">
    <property type="entry name" value="HTH_GNTR"/>
    <property type="match status" value="1"/>
</dbReference>
<dbReference type="PANTHER" id="PTHR43537">
    <property type="entry name" value="TRANSCRIPTIONAL REGULATOR, GNTR FAMILY"/>
    <property type="match status" value="1"/>
</dbReference>
<dbReference type="Pfam" id="PF00392">
    <property type="entry name" value="GntR"/>
    <property type="match status" value="1"/>
</dbReference>
<dbReference type="SUPFAM" id="SSF48008">
    <property type="entry name" value="GntR ligand-binding domain-like"/>
    <property type="match status" value="1"/>
</dbReference>
<keyword evidence="6" id="KW-1185">Reference proteome</keyword>
<dbReference type="PANTHER" id="PTHR43537:SF5">
    <property type="entry name" value="UXU OPERON TRANSCRIPTIONAL REGULATOR"/>
    <property type="match status" value="1"/>
</dbReference>
<dbReference type="RefSeq" id="WP_109827966.1">
    <property type="nucleotide sequence ID" value="NZ_CP029494.1"/>
</dbReference>
<dbReference type="KEGG" id="dez:DKM44_14215"/>
<feature type="domain" description="HTH gntR-type" evidence="4">
    <location>
        <begin position="9"/>
        <end position="77"/>
    </location>
</feature>
<dbReference type="EMBL" id="CP029494">
    <property type="protein sequence ID" value="AWN24241.1"/>
    <property type="molecule type" value="Genomic_DNA"/>
</dbReference>
<dbReference type="InterPro" id="IPR036390">
    <property type="entry name" value="WH_DNA-bd_sf"/>
</dbReference>
<accession>A0A2Z3JL18</accession>
<dbReference type="SUPFAM" id="SSF46785">
    <property type="entry name" value="Winged helix' DNA-binding domain"/>
    <property type="match status" value="1"/>
</dbReference>
<dbReference type="Proteomes" id="UP000245368">
    <property type="component" value="Chromosome"/>
</dbReference>
<dbReference type="Gene3D" id="1.20.120.530">
    <property type="entry name" value="GntR ligand-binding domain-like"/>
    <property type="match status" value="1"/>
</dbReference>
<evidence type="ECO:0000259" key="4">
    <source>
        <dbReference type="PROSITE" id="PS50949"/>
    </source>
</evidence>
<dbReference type="CDD" id="cd07377">
    <property type="entry name" value="WHTH_GntR"/>
    <property type="match status" value="1"/>
</dbReference>
<gene>
    <name evidence="5" type="ORF">DKM44_14215</name>
</gene>
<proteinExistence type="predicted"/>